<dbReference type="AlphaFoldDB" id="A0A4Q5LNV6"/>
<protein>
    <submittedName>
        <fullName evidence="3">IS4 family transposase</fullName>
    </submittedName>
</protein>
<dbReference type="GO" id="GO:0004803">
    <property type="term" value="F:transposase activity"/>
    <property type="evidence" value="ECO:0007669"/>
    <property type="project" value="InterPro"/>
</dbReference>
<organism evidence="3 11">
    <name type="scientific">Emticicia agri</name>
    <dbReference type="NCBI Taxonomy" id="2492393"/>
    <lineage>
        <taxon>Bacteria</taxon>
        <taxon>Pseudomonadati</taxon>
        <taxon>Bacteroidota</taxon>
        <taxon>Cytophagia</taxon>
        <taxon>Cytophagales</taxon>
        <taxon>Leadbetterellaceae</taxon>
        <taxon>Emticicia</taxon>
    </lineage>
</organism>
<proteinExistence type="predicted"/>
<evidence type="ECO:0000259" key="1">
    <source>
        <dbReference type="Pfam" id="PF01609"/>
    </source>
</evidence>
<evidence type="ECO:0000313" key="6">
    <source>
        <dbReference type="EMBL" id="RYU93492.1"/>
    </source>
</evidence>
<evidence type="ECO:0000313" key="9">
    <source>
        <dbReference type="EMBL" id="RYU97115.1"/>
    </source>
</evidence>
<dbReference type="EMBL" id="SEWF01000004">
    <property type="protein sequence ID" value="RYU97115.1"/>
    <property type="molecule type" value="Genomic_DNA"/>
</dbReference>
<dbReference type="EMBL" id="SEWF01000053">
    <property type="protein sequence ID" value="RYU93187.1"/>
    <property type="molecule type" value="Genomic_DNA"/>
</dbReference>
<dbReference type="GO" id="GO:0003677">
    <property type="term" value="F:DNA binding"/>
    <property type="evidence" value="ECO:0007669"/>
    <property type="project" value="InterPro"/>
</dbReference>
<dbReference type="InterPro" id="IPR012337">
    <property type="entry name" value="RNaseH-like_sf"/>
</dbReference>
<evidence type="ECO:0000313" key="11">
    <source>
        <dbReference type="Proteomes" id="UP000293162"/>
    </source>
</evidence>
<dbReference type="OrthoDB" id="882324at2"/>
<comment type="caution">
    <text evidence="3">The sequence shown here is derived from an EMBL/GenBank/DDBJ whole genome shotgun (WGS) entry which is preliminary data.</text>
</comment>
<dbReference type="InterPro" id="IPR047658">
    <property type="entry name" value="IS4-like_transpos"/>
</dbReference>
<evidence type="ECO:0000313" key="7">
    <source>
        <dbReference type="EMBL" id="RYU94679.1"/>
    </source>
</evidence>
<evidence type="ECO:0000313" key="2">
    <source>
        <dbReference type="EMBL" id="RYU90417.1"/>
    </source>
</evidence>
<dbReference type="EMBL" id="SEWF01000022">
    <property type="protein sequence ID" value="RYU94679.1"/>
    <property type="molecule type" value="Genomic_DNA"/>
</dbReference>
<feature type="domain" description="Transposase IS4-like" evidence="1">
    <location>
        <begin position="148"/>
        <end position="292"/>
    </location>
</feature>
<dbReference type="NCBIfam" id="NF033591">
    <property type="entry name" value="transpos_IS4_2"/>
    <property type="match status" value="1"/>
</dbReference>
<dbReference type="SUPFAM" id="SSF53098">
    <property type="entry name" value="Ribonuclease H-like"/>
    <property type="match status" value="1"/>
</dbReference>
<evidence type="ECO:0000313" key="5">
    <source>
        <dbReference type="EMBL" id="RYU93187.1"/>
    </source>
</evidence>
<dbReference type="EMBL" id="SEWF01000004">
    <property type="protein sequence ID" value="RYU96941.1"/>
    <property type="molecule type" value="Genomic_DNA"/>
</dbReference>
<dbReference type="Pfam" id="PF01609">
    <property type="entry name" value="DDE_Tnp_1"/>
    <property type="match status" value="1"/>
</dbReference>
<dbReference type="EMBL" id="SEWF01000151">
    <property type="protein sequence ID" value="RYU90417.1"/>
    <property type="molecule type" value="Genomic_DNA"/>
</dbReference>
<dbReference type="InterPro" id="IPR002559">
    <property type="entry name" value="Transposase_11"/>
</dbReference>
<dbReference type="EMBL" id="SEWF01000044">
    <property type="protein sequence ID" value="RYU93492.1"/>
    <property type="molecule type" value="Genomic_DNA"/>
</dbReference>
<dbReference type="Proteomes" id="UP000293162">
    <property type="component" value="Unassembled WGS sequence"/>
</dbReference>
<dbReference type="EMBL" id="SEWF01000091">
    <property type="protein sequence ID" value="RYU91796.1"/>
    <property type="molecule type" value="Genomic_DNA"/>
</dbReference>
<evidence type="ECO:0000313" key="3">
    <source>
        <dbReference type="EMBL" id="RYU91055.1"/>
    </source>
</evidence>
<dbReference type="EMBL" id="SEWF01000001">
    <property type="protein sequence ID" value="RYU97755.1"/>
    <property type="molecule type" value="Genomic_DNA"/>
</dbReference>
<evidence type="ECO:0000313" key="10">
    <source>
        <dbReference type="EMBL" id="RYU97755.1"/>
    </source>
</evidence>
<dbReference type="GO" id="GO:0006313">
    <property type="term" value="P:DNA transposition"/>
    <property type="evidence" value="ECO:0007669"/>
    <property type="project" value="InterPro"/>
</dbReference>
<evidence type="ECO:0000313" key="4">
    <source>
        <dbReference type="EMBL" id="RYU91796.1"/>
    </source>
</evidence>
<dbReference type="RefSeq" id="WP_130019099.1">
    <property type="nucleotide sequence ID" value="NZ_SEWF01000001.1"/>
</dbReference>
<evidence type="ECO:0000313" key="8">
    <source>
        <dbReference type="EMBL" id="RYU96941.1"/>
    </source>
</evidence>
<name>A0A4Q5LNV6_9BACT</name>
<dbReference type="EMBL" id="SEWF01000102">
    <property type="protein sequence ID" value="RYU91055.1"/>
    <property type="molecule type" value="Genomic_DNA"/>
</dbReference>
<keyword evidence="11" id="KW-1185">Reference proteome</keyword>
<sequence>MRKLIRDEIIKIFDKIPLAKNLSRKKFIGDFLIGMLESRKVQFKEIALHIESEATLESVERRIQAFFKDYDFDYRQVCLLLLMFLPKGKLQLSIDRTEWDFGIYQCNILMIVAKNGSIGIPLYWELLDNNSGNSNCKDRCDLLQSIVDVIGLDRIGLIVGDREFIGIQWLKYLKDRQINFCMRLPKNHLITLKNGAVCSINDLLSHQQERYFETCLVDGIWCNTMLKKLDNKDFLFLIGNLPAKQLGNLYRHRWCIEVLFQTFKQRGFDLETTHIKGNEKLSKLLVFVSIAVAIALKTGQYLHQKVKMIKVKKHGYKANSFFRKGLDYIRVNLKRQKQNFIATCQMLVYDFLRWIHLQFIYHKELTKIFG</sequence>
<reference evidence="3 11" key="1">
    <citation type="submission" date="2019-02" db="EMBL/GenBank/DDBJ databases">
        <title>Bacterial novel species Emticicia sp. 17J42-9 isolated from soil.</title>
        <authorList>
            <person name="Jung H.-Y."/>
        </authorList>
    </citation>
    <scope>NUCLEOTIDE SEQUENCE [LARGE SCALE GENOMIC DNA]</scope>
    <source>
        <strain evidence="3 11">17J42-9</strain>
    </source>
</reference>
<accession>A0A4Q5LNV6</accession>
<gene>
    <name evidence="10" type="ORF">EWM59_01140</name>
    <name evidence="8" type="ORF">EWM59_03260</name>
    <name evidence="9" type="ORF">EWM59_04195</name>
    <name evidence="7" type="ORF">EWM59_15195</name>
    <name evidence="6" type="ORF">EWM59_21980</name>
    <name evidence="5" type="ORF">EWM59_23440</name>
    <name evidence="4" type="ORF">EWM59_26755</name>
    <name evidence="3" type="ORF">EWM59_27035</name>
    <name evidence="2" type="ORF">EWM59_27380</name>
</gene>